<dbReference type="GO" id="GO:0016887">
    <property type="term" value="F:ATP hydrolysis activity"/>
    <property type="evidence" value="ECO:0007669"/>
    <property type="project" value="InterPro"/>
</dbReference>
<dbReference type="EMBL" id="MFGW01000098">
    <property type="protein sequence ID" value="OGF66085.1"/>
    <property type="molecule type" value="Genomic_DNA"/>
</dbReference>
<dbReference type="Gene3D" id="3.40.50.300">
    <property type="entry name" value="P-loop containing nucleotide triphosphate hydrolases"/>
    <property type="match status" value="1"/>
</dbReference>
<keyword evidence="4" id="KW-1278">Translocase</keyword>
<dbReference type="SMART" id="SM00382">
    <property type="entry name" value="AAA"/>
    <property type="match status" value="1"/>
</dbReference>
<evidence type="ECO:0000256" key="1">
    <source>
        <dbReference type="ARBA" id="ARBA00022448"/>
    </source>
</evidence>
<gene>
    <name evidence="6" type="ORF">A2Y62_00305</name>
</gene>
<evidence type="ECO:0000256" key="3">
    <source>
        <dbReference type="ARBA" id="ARBA00022840"/>
    </source>
</evidence>
<name>A0A1F5VRJ3_9BACT</name>
<evidence type="ECO:0000313" key="6">
    <source>
        <dbReference type="EMBL" id="OGF66085.1"/>
    </source>
</evidence>
<dbReference type="FunFam" id="3.40.50.300:FF:000134">
    <property type="entry name" value="Iron-enterobactin ABC transporter ATP-binding protein"/>
    <property type="match status" value="1"/>
</dbReference>
<dbReference type="InterPro" id="IPR003439">
    <property type="entry name" value="ABC_transporter-like_ATP-bd"/>
</dbReference>
<reference evidence="6 7" key="1">
    <citation type="journal article" date="2016" name="Nat. Commun.">
        <title>Thousands of microbial genomes shed light on interconnected biogeochemical processes in an aquifer system.</title>
        <authorList>
            <person name="Anantharaman K."/>
            <person name="Brown C.T."/>
            <person name="Hug L.A."/>
            <person name="Sharon I."/>
            <person name="Castelle C.J."/>
            <person name="Probst A.J."/>
            <person name="Thomas B.C."/>
            <person name="Singh A."/>
            <person name="Wilkins M.J."/>
            <person name="Karaoz U."/>
            <person name="Brodie E.L."/>
            <person name="Williams K.H."/>
            <person name="Hubbard S.S."/>
            <person name="Banfield J.F."/>
        </authorList>
    </citation>
    <scope>NUCLEOTIDE SEQUENCE [LARGE SCALE GENOMIC DNA]</scope>
</reference>
<dbReference type="AlphaFoldDB" id="A0A1F5VRJ3"/>
<evidence type="ECO:0000256" key="4">
    <source>
        <dbReference type="ARBA" id="ARBA00022967"/>
    </source>
</evidence>
<sequence>MIQIENLDFSYKHTTVLTSINLEIEQGDFLGLIGPNGSGKSTLLKIISGILTPAKGEVLLKQKALSQFDKQELAKIISFLPQDYHPFHDIKVHQVVMLGRIPYFYDRFFENQQDISETQMAMKIAEIDHLSDRTIQELSGGEKQLVYIAKLIAQKTEIMILDEPTTFLDIKHVIQIMNIIKKLNSEESVTVIASMHDLNLAAMYCKKIVMLKKGSVLCTGIPKEVFTYERIKSAFDTEFYIDENDLTGEPIFLPLSPKSRL</sequence>
<dbReference type="CDD" id="cd03214">
    <property type="entry name" value="ABC_Iron-Siderophores_B12_Hemin"/>
    <property type="match status" value="1"/>
</dbReference>
<evidence type="ECO:0000313" key="7">
    <source>
        <dbReference type="Proteomes" id="UP000178943"/>
    </source>
</evidence>
<dbReference type="PROSITE" id="PS50893">
    <property type="entry name" value="ABC_TRANSPORTER_2"/>
    <property type="match status" value="1"/>
</dbReference>
<feature type="domain" description="ABC transporter" evidence="5">
    <location>
        <begin position="2"/>
        <end position="238"/>
    </location>
</feature>
<protein>
    <recommendedName>
        <fullName evidence="5">ABC transporter domain-containing protein</fullName>
    </recommendedName>
</protein>
<organism evidence="6 7">
    <name type="scientific">Candidatus Fischerbacteria bacterium RBG_13_37_8</name>
    <dbReference type="NCBI Taxonomy" id="1817863"/>
    <lineage>
        <taxon>Bacteria</taxon>
        <taxon>Candidatus Fischeribacteriota</taxon>
    </lineage>
</organism>
<dbReference type="SUPFAM" id="SSF52540">
    <property type="entry name" value="P-loop containing nucleoside triphosphate hydrolases"/>
    <property type="match status" value="1"/>
</dbReference>
<proteinExistence type="predicted"/>
<dbReference type="Pfam" id="PF00005">
    <property type="entry name" value="ABC_tran"/>
    <property type="match status" value="1"/>
</dbReference>
<dbReference type="PANTHER" id="PTHR42794:SF1">
    <property type="entry name" value="HEMIN IMPORT ATP-BINDING PROTEIN HMUV"/>
    <property type="match status" value="1"/>
</dbReference>
<keyword evidence="1" id="KW-0813">Transport</keyword>
<evidence type="ECO:0000256" key="2">
    <source>
        <dbReference type="ARBA" id="ARBA00022741"/>
    </source>
</evidence>
<keyword evidence="2" id="KW-0547">Nucleotide-binding</keyword>
<dbReference type="Proteomes" id="UP000178943">
    <property type="component" value="Unassembled WGS sequence"/>
</dbReference>
<dbReference type="InterPro" id="IPR003593">
    <property type="entry name" value="AAA+_ATPase"/>
</dbReference>
<dbReference type="InterPro" id="IPR027417">
    <property type="entry name" value="P-loop_NTPase"/>
</dbReference>
<accession>A0A1F5VRJ3</accession>
<comment type="caution">
    <text evidence="6">The sequence shown here is derived from an EMBL/GenBank/DDBJ whole genome shotgun (WGS) entry which is preliminary data.</text>
</comment>
<dbReference type="GO" id="GO:0005524">
    <property type="term" value="F:ATP binding"/>
    <property type="evidence" value="ECO:0007669"/>
    <property type="project" value="UniProtKB-KW"/>
</dbReference>
<dbReference type="PANTHER" id="PTHR42794">
    <property type="entry name" value="HEMIN IMPORT ATP-BINDING PROTEIN HMUV"/>
    <property type="match status" value="1"/>
</dbReference>
<keyword evidence="3" id="KW-0067">ATP-binding</keyword>
<dbReference type="STRING" id="1817863.A2Y62_00305"/>
<evidence type="ECO:0000259" key="5">
    <source>
        <dbReference type="PROSITE" id="PS50893"/>
    </source>
</evidence>